<evidence type="ECO:0000256" key="5">
    <source>
        <dbReference type="ARBA" id="ARBA00022503"/>
    </source>
</evidence>
<evidence type="ECO:0000313" key="11">
    <source>
        <dbReference type="Proteomes" id="UP001319200"/>
    </source>
</evidence>
<keyword evidence="5" id="KW-0056">Arginine metabolism</keyword>
<organism evidence="10 11">
    <name type="scientific">Chryseosolibacter histidini</name>
    <dbReference type="NCBI Taxonomy" id="2782349"/>
    <lineage>
        <taxon>Bacteria</taxon>
        <taxon>Pseudomonadati</taxon>
        <taxon>Bacteroidota</taxon>
        <taxon>Cytophagia</taxon>
        <taxon>Cytophagales</taxon>
        <taxon>Chryseotaleaceae</taxon>
        <taxon>Chryseosolibacter</taxon>
    </lineage>
</organism>
<dbReference type="GO" id="GO:0030145">
    <property type="term" value="F:manganese ion binding"/>
    <property type="evidence" value="ECO:0007669"/>
    <property type="project" value="TreeGrafter"/>
</dbReference>
<keyword evidence="8" id="KW-0464">Manganese</keyword>
<gene>
    <name evidence="10" type="ORF">KK083_16740</name>
</gene>
<dbReference type="PANTHER" id="PTHR43782:SF3">
    <property type="entry name" value="ARGINASE"/>
    <property type="match status" value="1"/>
</dbReference>
<keyword evidence="7" id="KW-0378">Hydrolase</keyword>
<evidence type="ECO:0000256" key="8">
    <source>
        <dbReference type="ARBA" id="ARBA00023211"/>
    </source>
</evidence>
<evidence type="ECO:0000313" key="10">
    <source>
        <dbReference type="EMBL" id="MBT1698541.1"/>
    </source>
</evidence>
<dbReference type="InterPro" id="IPR023696">
    <property type="entry name" value="Ureohydrolase_dom_sf"/>
</dbReference>
<evidence type="ECO:0000256" key="2">
    <source>
        <dbReference type="ARBA" id="ARBA00005098"/>
    </source>
</evidence>
<evidence type="ECO:0000256" key="9">
    <source>
        <dbReference type="PROSITE-ProRule" id="PRU00742"/>
    </source>
</evidence>
<comment type="pathway">
    <text evidence="2">Nitrogen metabolism; urea cycle; L-ornithine and urea from L-arginine: step 1/1.</text>
</comment>
<dbReference type="AlphaFoldDB" id="A0AAP2GJP0"/>
<dbReference type="Proteomes" id="UP001319200">
    <property type="component" value="Unassembled WGS sequence"/>
</dbReference>
<reference evidence="10 11" key="1">
    <citation type="submission" date="2021-05" db="EMBL/GenBank/DDBJ databases">
        <title>A Polyphasic approach of four new species of the genus Ohtaekwangia: Ohtaekwangia histidinii sp. nov., Ohtaekwangia cretensis sp. nov., Ohtaekwangia indiensis sp. nov., Ohtaekwangia reichenbachii sp. nov. from diverse environment.</title>
        <authorList>
            <person name="Octaviana S."/>
        </authorList>
    </citation>
    <scope>NUCLEOTIDE SEQUENCE [LARGE SCALE GENOMIC DNA]</scope>
    <source>
        <strain evidence="10 11">PWU4</strain>
    </source>
</reference>
<dbReference type="Pfam" id="PF00491">
    <property type="entry name" value="Arginase"/>
    <property type="match status" value="1"/>
</dbReference>
<dbReference type="SUPFAM" id="SSF52768">
    <property type="entry name" value="Arginase/deacetylase"/>
    <property type="match status" value="1"/>
</dbReference>
<evidence type="ECO:0000256" key="4">
    <source>
        <dbReference type="ARBA" id="ARBA00018123"/>
    </source>
</evidence>
<evidence type="ECO:0000256" key="1">
    <source>
        <dbReference type="ARBA" id="ARBA00001936"/>
    </source>
</evidence>
<keyword evidence="6" id="KW-0479">Metal-binding</keyword>
<dbReference type="RefSeq" id="WP_254164829.1">
    <property type="nucleotide sequence ID" value="NZ_JAHESF010000015.1"/>
</dbReference>
<dbReference type="EMBL" id="JAHESF010000015">
    <property type="protein sequence ID" value="MBT1698541.1"/>
    <property type="molecule type" value="Genomic_DNA"/>
</dbReference>
<dbReference type="Gene3D" id="3.40.800.10">
    <property type="entry name" value="Ureohydrolase domain"/>
    <property type="match status" value="1"/>
</dbReference>
<dbReference type="PRINTS" id="PR00116">
    <property type="entry name" value="ARGINASE"/>
</dbReference>
<dbReference type="PANTHER" id="PTHR43782">
    <property type="entry name" value="ARGINASE"/>
    <property type="match status" value="1"/>
</dbReference>
<evidence type="ECO:0000256" key="6">
    <source>
        <dbReference type="ARBA" id="ARBA00022723"/>
    </source>
</evidence>
<dbReference type="InterPro" id="IPR014033">
    <property type="entry name" value="Arginase"/>
</dbReference>
<evidence type="ECO:0000256" key="3">
    <source>
        <dbReference type="ARBA" id="ARBA00012168"/>
    </source>
</evidence>
<sequence length="320" mass="35389">MKEIKIIEVKSEIGAGTRGASLGVEAMKIASLDLNSDFFKQYDSIEVENVNELLFDGAKHSYAKFIDGVLIMEERVCLEVYEQLFDEFFPIIMAGDHSTAYGTIAGIKKAHPKIRLGVIWIDAHADFHTPFTTPSGNMHGMAVAMACGLDNLECKVNDPRGETLDYWEQIKDVGIPGPKIYPEDIVYIAVRDLEKPENYLINKYNINFIETEDVKKIGPAKIAEKALQMLDHCDLIYVSFDVDSMDSRISTGTGTPVPNGLTVDEAKELNAALAKNPKVCAWEIVEVNPTLDTENRMAESAFEIVEATAKAVVGRPVLAE</sequence>
<comment type="similarity">
    <text evidence="9">Belongs to the arginase family.</text>
</comment>
<keyword evidence="11" id="KW-1185">Reference proteome</keyword>
<dbReference type="GO" id="GO:0004053">
    <property type="term" value="F:arginase activity"/>
    <property type="evidence" value="ECO:0007669"/>
    <property type="project" value="UniProtKB-EC"/>
</dbReference>
<accession>A0AAP2GJP0</accession>
<comment type="cofactor">
    <cofactor evidence="1">
        <name>Mn(2+)</name>
        <dbReference type="ChEBI" id="CHEBI:29035"/>
    </cofactor>
</comment>
<dbReference type="CDD" id="cd09989">
    <property type="entry name" value="Arginase"/>
    <property type="match status" value="1"/>
</dbReference>
<dbReference type="InterPro" id="IPR006035">
    <property type="entry name" value="Ureohydrolase"/>
</dbReference>
<dbReference type="PROSITE" id="PS51409">
    <property type="entry name" value="ARGINASE_2"/>
    <property type="match status" value="1"/>
</dbReference>
<dbReference type="GO" id="GO:0005829">
    <property type="term" value="C:cytosol"/>
    <property type="evidence" value="ECO:0007669"/>
    <property type="project" value="TreeGrafter"/>
</dbReference>
<protein>
    <recommendedName>
        <fullName evidence="4">Arginase</fullName>
        <ecNumber evidence="3">3.5.3.1</ecNumber>
    </recommendedName>
</protein>
<evidence type="ECO:0000256" key="7">
    <source>
        <dbReference type="ARBA" id="ARBA00022801"/>
    </source>
</evidence>
<proteinExistence type="inferred from homology"/>
<name>A0AAP2GJP0_9BACT</name>
<dbReference type="EC" id="3.5.3.1" evidence="3"/>
<comment type="caution">
    <text evidence="10">The sequence shown here is derived from an EMBL/GenBank/DDBJ whole genome shotgun (WGS) entry which is preliminary data.</text>
</comment>
<dbReference type="GO" id="GO:0006525">
    <property type="term" value="P:arginine metabolic process"/>
    <property type="evidence" value="ECO:0007669"/>
    <property type="project" value="UniProtKB-KW"/>
</dbReference>